<proteinExistence type="predicted"/>
<gene>
    <name evidence="1" type="primary">PowCR01_000085700</name>
    <name evidence="1" type="ORF">POWCR01_000085700</name>
</gene>
<evidence type="ECO:0000313" key="2">
    <source>
        <dbReference type="Proteomes" id="UP000243200"/>
    </source>
</evidence>
<sequence length="88" mass="10443">MEDKYKYYQELEIFKNKFISIKELLNRKISNVKDMICIKKYKENFYESNKEKGVSSSFKSSARLLHVEDSKVSRNNFFSIVAIFSAII</sequence>
<dbReference type="EMBL" id="FLRJ01000251">
    <property type="protein sequence ID" value="SBT73146.1"/>
    <property type="molecule type" value="Genomic_DNA"/>
</dbReference>
<evidence type="ECO:0000313" key="1">
    <source>
        <dbReference type="EMBL" id="SBT73146.1"/>
    </source>
</evidence>
<accession>A0A1C3KHA7</accession>
<dbReference type="Proteomes" id="UP000243200">
    <property type="component" value="Unassembled WGS sequence"/>
</dbReference>
<dbReference type="AlphaFoldDB" id="A0A1C3KHA7"/>
<organism evidence="1 2">
    <name type="scientific">Plasmodium ovale</name>
    <name type="common">malaria parasite P. ovale</name>
    <dbReference type="NCBI Taxonomy" id="36330"/>
    <lineage>
        <taxon>Eukaryota</taxon>
        <taxon>Sar</taxon>
        <taxon>Alveolata</taxon>
        <taxon>Apicomplexa</taxon>
        <taxon>Aconoidasida</taxon>
        <taxon>Haemosporida</taxon>
        <taxon>Plasmodiidae</taxon>
        <taxon>Plasmodium</taxon>
        <taxon>Plasmodium (Plasmodium)</taxon>
    </lineage>
</organism>
<dbReference type="VEuPathDB" id="PlasmoDB:POWCR01_000085700"/>
<name>A0A1C3KHA7_PLAOA</name>
<reference evidence="1 2" key="1">
    <citation type="submission" date="2016-06" db="EMBL/GenBank/DDBJ databases">
        <authorList>
            <consortium name="Pathogen Informatics"/>
        </authorList>
    </citation>
    <scope>NUCLEOTIDE SEQUENCE [LARGE SCALE GENOMIC DNA]</scope>
</reference>
<evidence type="ECO:0008006" key="3">
    <source>
        <dbReference type="Google" id="ProtNLM"/>
    </source>
</evidence>
<protein>
    <recommendedName>
        <fullName evidence="3">PIR protein</fullName>
    </recommendedName>
</protein>